<dbReference type="EMBL" id="BK014700">
    <property type="protein sequence ID" value="DAD68365.1"/>
    <property type="molecule type" value="Genomic_DNA"/>
</dbReference>
<reference evidence="1" key="1">
    <citation type="journal article" date="2021" name="Proc. Natl. Acad. Sci. U.S.A.">
        <title>A Catalog of Tens of Thousands of Viruses from Human Metagenomes Reveals Hidden Associations with Chronic Diseases.</title>
        <authorList>
            <person name="Tisza M.J."/>
            <person name="Buck C.B."/>
        </authorList>
    </citation>
    <scope>NUCLEOTIDE SEQUENCE</scope>
    <source>
        <strain evidence="1">CtBDS4</strain>
    </source>
</reference>
<name>A0A8S5LEA9_9CAUD</name>
<proteinExistence type="predicted"/>
<sequence>MTITDYFKRYKTLIDVENVENLPMKFTTSSVIDTEPDSILYFGFYKPKKKTVTLEFLRQVFPAFPEDGILKSLDMLDTLGFIKYSEEQEIYSLA</sequence>
<evidence type="ECO:0000313" key="1">
    <source>
        <dbReference type="EMBL" id="DAD68365.1"/>
    </source>
</evidence>
<organism evidence="1">
    <name type="scientific">Myoviridae sp. ctBDS4</name>
    <dbReference type="NCBI Taxonomy" id="2823537"/>
    <lineage>
        <taxon>Viruses</taxon>
        <taxon>Duplodnaviria</taxon>
        <taxon>Heunggongvirae</taxon>
        <taxon>Uroviricota</taxon>
        <taxon>Caudoviricetes</taxon>
    </lineage>
</organism>
<accession>A0A8S5LEA9</accession>
<protein>
    <submittedName>
        <fullName evidence="1">Uncharacterized protein</fullName>
    </submittedName>
</protein>